<dbReference type="PROSITE" id="PS51733">
    <property type="entry name" value="BPL_LPL_CATALYTIC"/>
    <property type="match status" value="1"/>
</dbReference>
<protein>
    <submittedName>
        <fullName evidence="3">Bifunctional ligase/repressor BirA</fullName>
        <ecNumber evidence="3">6.3.4.15</ecNumber>
    </submittedName>
</protein>
<dbReference type="PANTHER" id="PTHR12835">
    <property type="entry name" value="BIOTIN PROTEIN LIGASE"/>
    <property type="match status" value="1"/>
</dbReference>
<reference evidence="3" key="1">
    <citation type="submission" date="2018-02" db="EMBL/GenBank/DDBJ databases">
        <authorList>
            <person name="Cohen D.B."/>
            <person name="Kent A.D."/>
        </authorList>
    </citation>
    <scope>NUCLEOTIDE SEQUENCE</scope>
    <source>
        <strain evidence="3">CIP109753</strain>
    </source>
</reference>
<proteinExistence type="predicted"/>
<dbReference type="Pfam" id="PF03099">
    <property type="entry name" value="BPL_LplA_LipB"/>
    <property type="match status" value="1"/>
</dbReference>
<evidence type="ECO:0000256" key="1">
    <source>
        <dbReference type="ARBA" id="ARBA00022598"/>
    </source>
</evidence>
<dbReference type="PANTHER" id="PTHR12835:SF5">
    <property type="entry name" value="BIOTIN--PROTEIN LIGASE"/>
    <property type="match status" value="1"/>
</dbReference>
<dbReference type="GO" id="GO:0004077">
    <property type="term" value="F:biotin--[biotin carboxyl-carrier protein] ligase activity"/>
    <property type="evidence" value="ECO:0007669"/>
    <property type="project" value="UniProtKB-EC"/>
</dbReference>
<dbReference type="Proteomes" id="UP000238180">
    <property type="component" value="Unassembled WGS sequence"/>
</dbReference>
<name>A0A2N9PDB5_9FLAO</name>
<organism evidence="3 4">
    <name type="scientific">Flavobacterium columnare</name>
    <dbReference type="NCBI Taxonomy" id="996"/>
    <lineage>
        <taxon>Bacteria</taxon>
        <taxon>Pseudomonadati</taxon>
        <taxon>Bacteroidota</taxon>
        <taxon>Flavobacteriia</taxon>
        <taxon>Flavobacteriales</taxon>
        <taxon>Flavobacteriaceae</taxon>
        <taxon>Flavobacterium</taxon>
    </lineage>
</organism>
<dbReference type="EMBL" id="OLKH01000130">
    <property type="protein sequence ID" value="SPE78362.1"/>
    <property type="molecule type" value="Genomic_DNA"/>
</dbReference>
<accession>A0A2N9PDB5</accession>
<dbReference type="AlphaFoldDB" id="A0A2N9PDB5"/>
<dbReference type="InterPro" id="IPR004143">
    <property type="entry name" value="BPL_LPL_catalytic"/>
</dbReference>
<dbReference type="InterPro" id="IPR004408">
    <property type="entry name" value="Biotin_CoA_COase_ligase"/>
</dbReference>
<evidence type="ECO:0000313" key="3">
    <source>
        <dbReference type="EMBL" id="SPE78362.1"/>
    </source>
</evidence>
<dbReference type="GO" id="GO:0005737">
    <property type="term" value="C:cytoplasm"/>
    <property type="evidence" value="ECO:0007669"/>
    <property type="project" value="TreeGrafter"/>
</dbReference>
<evidence type="ECO:0000313" key="4">
    <source>
        <dbReference type="Proteomes" id="UP000238180"/>
    </source>
</evidence>
<keyword evidence="1 3" id="KW-0436">Ligase</keyword>
<dbReference type="RefSeq" id="WP_105196853.1">
    <property type="nucleotide sequence ID" value="NZ_OLKH01000130.1"/>
</dbReference>
<dbReference type="SUPFAM" id="SSF55681">
    <property type="entry name" value="Class II aaRS and biotin synthetases"/>
    <property type="match status" value="1"/>
</dbReference>
<dbReference type="InterPro" id="IPR045864">
    <property type="entry name" value="aa-tRNA-synth_II/BPL/LPL"/>
</dbReference>
<dbReference type="Gene3D" id="3.30.930.10">
    <property type="entry name" value="Bira Bifunctional Protein, Domain 2"/>
    <property type="match status" value="1"/>
</dbReference>
<dbReference type="NCBIfam" id="TIGR00121">
    <property type="entry name" value="birA_ligase"/>
    <property type="match status" value="1"/>
</dbReference>
<feature type="domain" description="BPL/LPL catalytic" evidence="2">
    <location>
        <begin position="1"/>
        <end position="177"/>
    </location>
</feature>
<dbReference type="CDD" id="cd16442">
    <property type="entry name" value="BPL"/>
    <property type="match status" value="1"/>
</dbReference>
<evidence type="ECO:0000259" key="2">
    <source>
        <dbReference type="PROSITE" id="PS51733"/>
    </source>
</evidence>
<gene>
    <name evidence="3" type="primary">birA</name>
    <name evidence="3" type="ORF">FLACOL_02378</name>
</gene>
<sequence>MKLIKLNAIDSTNDFLKKLSQDQVLENFTVVTAKSQWKGRGQMGSNWNTEDNKNLITSILIKNTIKKDITIFDLNITIAVTIKEALEDYHIPDLYIKWPNDIMSGNKKISGILIENNFKGNQEIESIVGIGLNINQENFQNLPQASSLKCITSKEYDIEAILFTILTRLKINLEKLKNDKIDLWNSYHNYLFKINKPVAFEDHNHHKFMGIIKKVNQDGLIEIALEDDSTKVFGIKEIRMLY</sequence>
<dbReference type="EC" id="6.3.4.15" evidence="3"/>